<comment type="caution">
    <text evidence="2">The sequence shown here is derived from an EMBL/GenBank/DDBJ whole genome shotgun (WGS) entry which is preliminary data.</text>
</comment>
<dbReference type="Proteomes" id="UP001431199">
    <property type="component" value="Unassembled WGS sequence"/>
</dbReference>
<accession>A0ABT2M3G1</accession>
<evidence type="ECO:0000313" key="3">
    <source>
        <dbReference type="Proteomes" id="UP001431199"/>
    </source>
</evidence>
<gene>
    <name evidence="2" type="ORF">N5B56_11400</name>
</gene>
<proteinExistence type="predicted"/>
<evidence type="ECO:0000256" key="1">
    <source>
        <dbReference type="SAM" id="Phobius"/>
    </source>
</evidence>
<keyword evidence="1" id="KW-0472">Membrane</keyword>
<feature type="transmembrane region" description="Helical" evidence="1">
    <location>
        <begin position="21"/>
        <end position="37"/>
    </location>
</feature>
<protein>
    <submittedName>
        <fullName evidence="2">Zinc-ribbon domain-containing protein</fullName>
    </submittedName>
</protein>
<dbReference type="EMBL" id="JAODBU010000012">
    <property type="protein sequence ID" value="MCT7399678.1"/>
    <property type="molecule type" value="Genomic_DNA"/>
</dbReference>
<organism evidence="2 3">
    <name type="scientific">Eubacterium album</name>
    <dbReference type="NCBI Taxonomy" id="2978477"/>
    <lineage>
        <taxon>Bacteria</taxon>
        <taxon>Bacillati</taxon>
        <taxon>Bacillota</taxon>
        <taxon>Clostridia</taxon>
        <taxon>Eubacteriales</taxon>
        <taxon>Eubacteriaceae</taxon>
        <taxon>Eubacterium</taxon>
    </lineage>
</organism>
<reference evidence="2" key="1">
    <citation type="submission" date="2022-09" db="EMBL/GenBank/DDBJ databases">
        <title>Eubacterium sp. LFL-14 isolated from human feces.</title>
        <authorList>
            <person name="Liu F."/>
        </authorList>
    </citation>
    <scope>NUCLEOTIDE SEQUENCE</scope>
    <source>
        <strain evidence="2">LFL-14</strain>
    </source>
</reference>
<sequence length="134" mass="16317">MREKLAKLMYGRYGVDQLGRAMLIFALVLCVLSLFVPRRLSGIIYYISLILIILMYIRMFSKNIQKRYQENNKYLSLKASFLRKFQREKEIFSQRRFYHFYRCPRCRQRIRIPRGKGRIEIRCPKCSQTFIKKS</sequence>
<keyword evidence="1" id="KW-0812">Transmembrane</keyword>
<evidence type="ECO:0000313" key="2">
    <source>
        <dbReference type="EMBL" id="MCT7399678.1"/>
    </source>
</evidence>
<keyword evidence="3" id="KW-1185">Reference proteome</keyword>
<dbReference type="RefSeq" id="WP_117910315.1">
    <property type="nucleotide sequence ID" value="NZ_JAODBU010000012.1"/>
</dbReference>
<keyword evidence="1" id="KW-1133">Transmembrane helix</keyword>
<name>A0ABT2M3G1_9FIRM</name>
<feature type="transmembrane region" description="Helical" evidence="1">
    <location>
        <begin position="43"/>
        <end position="60"/>
    </location>
</feature>